<feature type="domain" description="Aldehyde dehydrogenase" evidence="5">
    <location>
        <begin position="22"/>
        <end position="475"/>
    </location>
</feature>
<dbReference type="AlphaFoldDB" id="A0A024QHM8"/>
<dbReference type="GO" id="GO:0004777">
    <property type="term" value="F:succinate-semialdehyde dehydrogenase (NAD+) activity"/>
    <property type="evidence" value="ECO:0007669"/>
    <property type="project" value="TreeGrafter"/>
</dbReference>
<dbReference type="InterPro" id="IPR050740">
    <property type="entry name" value="Aldehyde_DH_Superfamily"/>
</dbReference>
<dbReference type="Pfam" id="PF00171">
    <property type="entry name" value="Aldedh"/>
    <property type="match status" value="1"/>
</dbReference>
<comment type="similarity">
    <text evidence="1 3">Belongs to the aldehyde dehydrogenase family.</text>
</comment>
<keyword evidence="2 3" id="KW-0560">Oxidoreductase</keyword>
<evidence type="ECO:0000256" key="2">
    <source>
        <dbReference type="ARBA" id="ARBA00023002"/>
    </source>
</evidence>
<dbReference type="PROSITE" id="PS00070">
    <property type="entry name" value="ALDEHYDE_DEHYDR_CYS"/>
    <property type="match status" value="1"/>
</dbReference>
<dbReference type="InterPro" id="IPR016160">
    <property type="entry name" value="Ald_DH_CS_CYS"/>
</dbReference>
<comment type="caution">
    <text evidence="6">The sequence shown here is derived from an EMBL/GenBank/DDBJ whole genome shotgun (WGS) entry which is preliminary data.</text>
</comment>
<evidence type="ECO:0000313" key="6">
    <source>
        <dbReference type="EMBL" id="CDQ42043.1"/>
    </source>
</evidence>
<dbReference type="PIRSF" id="PIRSF036492">
    <property type="entry name" value="ALDH"/>
    <property type="match status" value="1"/>
</dbReference>
<gene>
    <name evidence="6" type="primary">gabD_4</name>
    <name evidence="6" type="ORF">BN990_04423</name>
</gene>
<dbReference type="GO" id="GO:0006081">
    <property type="term" value="P:aldehyde metabolic process"/>
    <property type="evidence" value="ECO:0007669"/>
    <property type="project" value="InterPro"/>
</dbReference>
<proteinExistence type="inferred from homology"/>
<dbReference type="EMBL" id="CCDP010000004">
    <property type="protein sequence ID" value="CDQ42043.1"/>
    <property type="molecule type" value="Genomic_DNA"/>
</dbReference>
<dbReference type="InterPro" id="IPR016162">
    <property type="entry name" value="Ald_DH_N"/>
</dbReference>
<reference evidence="7" key="2">
    <citation type="submission" date="2014-05" db="EMBL/GenBank/DDBJ databases">
        <title>Draft genome sequence of Virgibacillus massiliensis Vm-5.</title>
        <authorList>
            <person name="Khelaifia S."/>
            <person name="Croce O."/>
            <person name="Lagier J.C."/>
            <person name="Raoult D."/>
        </authorList>
    </citation>
    <scope>NUCLEOTIDE SEQUENCE [LARGE SCALE GENOMIC DNA]</scope>
    <source>
        <strain evidence="7">Vm-5</strain>
    </source>
</reference>
<dbReference type="FunFam" id="3.40.605.10:FF:000005">
    <property type="entry name" value="Succinate-semialdehyde dehydrogenase I"/>
    <property type="match status" value="1"/>
</dbReference>
<dbReference type="Gene3D" id="3.40.309.10">
    <property type="entry name" value="Aldehyde Dehydrogenase, Chain A, domain 2"/>
    <property type="match status" value="1"/>
</dbReference>
<evidence type="ECO:0000256" key="3">
    <source>
        <dbReference type="PIRNR" id="PIRNR036492"/>
    </source>
</evidence>
<name>A0A024QHM8_9BACI</name>
<dbReference type="GO" id="GO:0009450">
    <property type="term" value="P:gamma-aminobutyric acid catabolic process"/>
    <property type="evidence" value="ECO:0007669"/>
    <property type="project" value="TreeGrafter"/>
</dbReference>
<feature type="active site" evidence="4">
    <location>
        <position position="251"/>
    </location>
</feature>
<keyword evidence="7" id="KW-1185">Reference proteome</keyword>
<sequence length="483" mass="52823">MFESLTKSIFINGKWEAISEAHTETIYNPATLEPITKVAHAGAKETTKAITAADEAFPQWSQKTGRERSRYLYKAYQLMQEDAERLGKILTMEQGKPLNEAIGEVKGAANFLLWYAEEASRNYGEWLPSSTNSKRLMVIPQAVGVVGAITPWNFPSSMITRKLAPALAAGCTVVLKPAPETPLSAIEIMKIFERAGVPNGVVNLVTGDAKAIGQQLLTNKVVQHITFTGSTAVGKYLIRESAQQVKKLSLELGGHAPSIVFADADLDKATSLVIGSKFRNNGQTCICTNRLYVHQHIANDFANLLKVKVSQLKLGSGLENEVDLGPLINQKACEKVHDHVKDATEKGAIVECGGEQWNDKLDGHYYKPTILSNISDEMKIMHEETFGPVIPIQTFTDESEVIKQANNTDYGLAAYVFTENTNRAIRVSEKLDYGIVGVNDVFPATPEAPFGGIKQSGIGKEGGHHGMDEFLEKKYISIGIDSK</sequence>
<feature type="active site" evidence="4">
    <location>
        <position position="285"/>
    </location>
</feature>
<evidence type="ECO:0000256" key="1">
    <source>
        <dbReference type="ARBA" id="ARBA00009986"/>
    </source>
</evidence>
<dbReference type="PANTHER" id="PTHR43353:SF5">
    <property type="entry name" value="SUCCINATE-SEMIALDEHYDE DEHYDROGENASE, MITOCHONDRIAL"/>
    <property type="match status" value="1"/>
</dbReference>
<dbReference type="eggNOG" id="COG1012">
    <property type="taxonomic scope" value="Bacteria"/>
</dbReference>
<evidence type="ECO:0000313" key="7">
    <source>
        <dbReference type="Proteomes" id="UP000028875"/>
    </source>
</evidence>
<dbReference type="Proteomes" id="UP000028875">
    <property type="component" value="Unassembled WGS sequence"/>
</dbReference>
<dbReference type="InterPro" id="IPR012394">
    <property type="entry name" value="Aldehyde_DH_NAD(P)"/>
</dbReference>
<dbReference type="OrthoDB" id="9762913at2"/>
<evidence type="ECO:0000256" key="4">
    <source>
        <dbReference type="PIRSR" id="PIRSR036492-1"/>
    </source>
</evidence>
<dbReference type="STRING" id="1462526.BN990_04423"/>
<dbReference type="InterPro" id="IPR016163">
    <property type="entry name" value="Ald_DH_C"/>
</dbReference>
<dbReference type="FunFam" id="3.40.605.10:FF:000026">
    <property type="entry name" value="Aldehyde dehydrogenase, putative"/>
    <property type="match status" value="1"/>
</dbReference>
<evidence type="ECO:0000259" key="5">
    <source>
        <dbReference type="Pfam" id="PF00171"/>
    </source>
</evidence>
<dbReference type="Gene3D" id="3.40.605.10">
    <property type="entry name" value="Aldehyde Dehydrogenase, Chain A, domain 1"/>
    <property type="match status" value="1"/>
</dbReference>
<dbReference type="InterPro" id="IPR016161">
    <property type="entry name" value="Ald_DH/histidinol_DH"/>
</dbReference>
<dbReference type="PANTHER" id="PTHR43353">
    <property type="entry name" value="SUCCINATE-SEMIALDEHYDE DEHYDROGENASE, MITOCHONDRIAL"/>
    <property type="match status" value="1"/>
</dbReference>
<dbReference type="CDD" id="cd07103">
    <property type="entry name" value="ALDH_F5_SSADH_GabD"/>
    <property type="match status" value="1"/>
</dbReference>
<dbReference type="SUPFAM" id="SSF53720">
    <property type="entry name" value="ALDH-like"/>
    <property type="match status" value="1"/>
</dbReference>
<accession>A0A024QHM8</accession>
<dbReference type="InterPro" id="IPR015590">
    <property type="entry name" value="Aldehyde_DH_dom"/>
</dbReference>
<reference evidence="6 7" key="1">
    <citation type="submission" date="2014-03" db="EMBL/GenBank/DDBJ databases">
        <authorList>
            <person name="Urmite Genomes U."/>
        </authorList>
    </citation>
    <scope>NUCLEOTIDE SEQUENCE [LARGE SCALE GENOMIC DNA]</scope>
    <source>
        <strain evidence="6 7">Vm-5</strain>
    </source>
</reference>
<dbReference type="RefSeq" id="WP_038247427.1">
    <property type="nucleotide sequence ID" value="NZ_BNER01000005.1"/>
</dbReference>
<organism evidence="6 7">
    <name type="scientific">Virgibacillus massiliensis</name>
    <dbReference type="NCBI Taxonomy" id="1462526"/>
    <lineage>
        <taxon>Bacteria</taxon>
        <taxon>Bacillati</taxon>
        <taxon>Bacillota</taxon>
        <taxon>Bacilli</taxon>
        <taxon>Bacillales</taxon>
        <taxon>Bacillaceae</taxon>
        <taxon>Virgibacillus</taxon>
    </lineage>
</organism>
<protein>
    <recommendedName>
        <fullName evidence="3">Aldehyde dehydrogenase</fullName>
    </recommendedName>
</protein>
<dbReference type="FunFam" id="3.40.309.10:FF:000004">
    <property type="entry name" value="Succinate-semialdehyde dehydrogenase I"/>
    <property type="match status" value="1"/>
</dbReference>